<keyword evidence="2" id="KW-1185">Reference proteome</keyword>
<evidence type="ECO:0000313" key="1">
    <source>
        <dbReference type="EMBL" id="OJT03914.1"/>
    </source>
</evidence>
<dbReference type="Proteomes" id="UP000184267">
    <property type="component" value="Unassembled WGS sequence"/>
</dbReference>
<dbReference type="AlphaFoldDB" id="A0A1M2V8K8"/>
<reference evidence="1 2" key="1">
    <citation type="submission" date="2016-10" db="EMBL/GenBank/DDBJ databases">
        <title>Genome sequence of the basidiomycete white-rot fungus Trametes pubescens.</title>
        <authorList>
            <person name="Makela M.R."/>
            <person name="Granchi Z."/>
            <person name="Peng M."/>
            <person name="De Vries R.P."/>
            <person name="Grigoriev I."/>
            <person name="Riley R."/>
            <person name="Hilden K."/>
        </authorList>
    </citation>
    <scope>NUCLEOTIDE SEQUENCE [LARGE SCALE GENOMIC DNA]</scope>
    <source>
        <strain evidence="1 2">FBCC735</strain>
    </source>
</reference>
<name>A0A1M2V8K8_TRAPU</name>
<comment type="caution">
    <text evidence="1">The sequence shown here is derived from an EMBL/GenBank/DDBJ whole genome shotgun (WGS) entry which is preliminary data.</text>
</comment>
<protein>
    <submittedName>
        <fullName evidence="1">Uncharacterized protein</fullName>
    </submittedName>
</protein>
<sequence length="86" mass="9943">MCLMDFGPEDVVAYFRWLHKSAQEHFRIQEKGHLAIIGQQQMLWLRVLLCVSLMHEESLLSDDEVTAFGSLLEIWIMVGHSAGSRR</sequence>
<dbReference type="EMBL" id="MNAD01001578">
    <property type="protein sequence ID" value="OJT03914.1"/>
    <property type="molecule type" value="Genomic_DNA"/>
</dbReference>
<proteinExistence type="predicted"/>
<evidence type="ECO:0000313" key="2">
    <source>
        <dbReference type="Proteomes" id="UP000184267"/>
    </source>
</evidence>
<accession>A0A1M2V8K8</accession>
<organism evidence="1 2">
    <name type="scientific">Trametes pubescens</name>
    <name type="common">White-rot fungus</name>
    <dbReference type="NCBI Taxonomy" id="154538"/>
    <lineage>
        <taxon>Eukaryota</taxon>
        <taxon>Fungi</taxon>
        <taxon>Dikarya</taxon>
        <taxon>Basidiomycota</taxon>
        <taxon>Agaricomycotina</taxon>
        <taxon>Agaricomycetes</taxon>
        <taxon>Polyporales</taxon>
        <taxon>Polyporaceae</taxon>
        <taxon>Trametes</taxon>
    </lineage>
</organism>
<gene>
    <name evidence="1" type="ORF">TRAPUB_5415</name>
</gene>